<evidence type="ECO:0000313" key="2">
    <source>
        <dbReference type="Proteomes" id="UP000298196"/>
    </source>
</evidence>
<dbReference type="Proteomes" id="UP000298196">
    <property type="component" value="Unassembled WGS sequence"/>
</dbReference>
<comment type="caution">
    <text evidence="1">The sequence shown here is derived from an EMBL/GenBank/DDBJ whole genome shotgun (WGS) entry which is preliminary data.</text>
</comment>
<dbReference type="AlphaFoldDB" id="A0A4Z0MF43"/>
<sequence length="24" mass="2668">PPWAELRTLLRSMVDSPAAQETAQ</sequence>
<name>A0A4Z0MF43_SALET</name>
<gene>
    <name evidence="1" type="ORF">C9F07_14275</name>
</gene>
<evidence type="ECO:0000313" key="1">
    <source>
        <dbReference type="EMBL" id="TGD78124.1"/>
    </source>
</evidence>
<accession>A0A4Z0MF43</accession>
<organism evidence="1 2">
    <name type="scientific">Salmonella enterica subsp. enterica serovar Poona</name>
    <dbReference type="NCBI Taxonomy" id="436295"/>
    <lineage>
        <taxon>Bacteria</taxon>
        <taxon>Pseudomonadati</taxon>
        <taxon>Pseudomonadota</taxon>
        <taxon>Gammaproteobacteria</taxon>
        <taxon>Enterobacterales</taxon>
        <taxon>Enterobacteriaceae</taxon>
        <taxon>Salmonella</taxon>
    </lineage>
</organism>
<feature type="non-terminal residue" evidence="1">
    <location>
        <position position="1"/>
    </location>
</feature>
<reference evidence="1 2" key="1">
    <citation type="submission" date="2018-03" db="EMBL/GenBank/DDBJ databases">
        <title>Non-Typhoidal Salmonella genome sequencing and assembly.</title>
        <authorList>
            <person name="Matchawe C."/>
        </authorList>
    </citation>
    <scope>NUCLEOTIDE SEQUENCE [LARGE SCALE GENOMIC DNA]</scope>
    <source>
        <strain evidence="1 2">22sa</strain>
    </source>
</reference>
<keyword evidence="2" id="KW-1185">Reference proteome</keyword>
<protein>
    <submittedName>
        <fullName evidence="1">Hydrogenase-1 operon protein HyaE</fullName>
    </submittedName>
</protein>
<proteinExistence type="predicted"/>
<dbReference type="EMBL" id="PYKI01001499">
    <property type="protein sequence ID" value="TGD78124.1"/>
    <property type="molecule type" value="Genomic_DNA"/>
</dbReference>